<accession>A0A6C0CCX5</accession>
<reference evidence="1" key="1">
    <citation type="journal article" date="2020" name="Nature">
        <title>Giant virus diversity and host interactions through global metagenomics.</title>
        <authorList>
            <person name="Schulz F."/>
            <person name="Roux S."/>
            <person name="Paez-Espino D."/>
            <person name="Jungbluth S."/>
            <person name="Walsh D.A."/>
            <person name="Denef V.J."/>
            <person name="McMahon K.D."/>
            <person name="Konstantinidis K.T."/>
            <person name="Eloe-Fadrosh E.A."/>
            <person name="Kyrpides N.C."/>
            <person name="Woyke T."/>
        </authorList>
    </citation>
    <scope>NUCLEOTIDE SEQUENCE</scope>
    <source>
        <strain evidence="1">GVMAG-M-3300020192-26</strain>
    </source>
</reference>
<proteinExistence type="predicted"/>
<name>A0A6C0CCX5_9ZZZZ</name>
<dbReference type="EMBL" id="MN739371">
    <property type="protein sequence ID" value="QHT01404.1"/>
    <property type="molecule type" value="Genomic_DNA"/>
</dbReference>
<evidence type="ECO:0000313" key="1">
    <source>
        <dbReference type="EMBL" id="QHT01404.1"/>
    </source>
</evidence>
<protein>
    <submittedName>
        <fullName evidence="1">Uncharacterized protein</fullName>
    </submittedName>
</protein>
<organism evidence="1">
    <name type="scientific">viral metagenome</name>
    <dbReference type="NCBI Taxonomy" id="1070528"/>
    <lineage>
        <taxon>unclassified sequences</taxon>
        <taxon>metagenomes</taxon>
        <taxon>organismal metagenomes</taxon>
    </lineage>
</organism>
<dbReference type="AlphaFoldDB" id="A0A6C0CCX5"/>
<sequence length="133" mass="15810">MFPHVFTFDQVQDSIAKIAKKNKEKYVYLTEEDEEEHDLLRLEEERRTTSQIFKKYLVWITIEENVIAFDESTGFLSVWGWNQDSTFFVVDEEAFEASTERITEEQGDLELLFEFLANNKNHTAGYNQLRKLN</sequence>